<feature type="region of interest" description="Disordered" evidence="4">
    <location>
        <begin position="1013"/>
        <end position="1032"/>
    </location>
</feature>
<keyword evidence="3" id="KW-0175">Coiled coil</keyword>
<feature type="coiled-coil region" evidence="3">
    <location>
        <begin position="817"/>
        <end position="904"/>
    </location>
</feature>
<feature type="coiled-coil region" evidence="3">
    <location>
        <begin position="959"/>
        <end position="993"/>
    </location>
</feature>
<evidence type="ECO:0000256" key="1">
    <source>
        <dbReference type="ARBA" id="ARBA00022737"/>
    </source>
</evidence>
<dbReference type="PANTHER" id="PTHR24153">
    <property type="entry name" value="ESPIN"/>
    <property type="match status" value="1"/>
</dbReference>
<name>A0ABD3PAL3_9STRA</name>
<dbReference type="Proteomes" id="UP001530315">
    <property type="component" value="Unassembled WGS sequence"/>
</dbReference>
<gene>
    <name evidence="5" type="ORF">ACHAW5_010537</name>
</gene>
<feature type="compositionally biased region" description="Polar residues" evidence="4">
    <location>
        <begin position="1125"/>
        <end position="1134"/>
    </location>
</feature>
<dbReference type="InterPro" id="IPR036770">
    <property type="entry name" value="Ankyrin_rpt-contain_sf"/>
</dbReference>
<feature type="compositionally biased region" description="Polar residues" evidence="4">
    <location>
        <begin position="1302"/>
        <end position="1311"/>
    </location>
</feature>
<comment type="caution">
    <text evidence="5">The sequence shown here is derived from an EMBL/GenBank/DDBJ whole genome shotgun (WGS) entry which is preliminary data.</text>
</comment>
<proteinExistence type="predicted"/>
<feature type="compositionally biased region" description="Low complexity" evidence="4">
    <location>
        <begin position="430"/>
        <end position="447"/>
    </location>
</feature>
<feature type="region of interest" description="Disordered" evidence="4">
    <location>
        <begin position="746"/>
        <end position="778"/>
    </location>
</feature>
<keyword evidence="6" id="KW-1185">Reference proteome</keyword>
<feature type="region of interest" description="Disordered" evidence="4">
    <location>
        <begin position="1291"/>
        <end position="1321"/>
    </location>
</feature>
<feature type="region of interest" description="Disordered" evidence="4">
    <location>
        <begin position="1110"/>
        <end position="1143"/>
    </location>
</feature>
<feature type="compositionally biased region" description="Basic and acidic residues" evidence="4">
    <location>
        <begin position="507"/>
        <end position="535"/>
    </location>
</feature>
<keyword evidence="1" id="KW-0677">Repeat</keyword>
<dbReference type="Gene3D" id="1.25.40.20">
    <property type="entry name" value="Ankyrin repeat-containing domain"/>
    <property type="match status" value="1"/>
</dbReference>
<dbReference type="EMBL" id="JALLAZ020000930">
    <property type="protein sequence ID" value="KAL3784386.1"/>
    <property type="molecule type" value="Genomic_DNA"/>
</dbReference>
<feature type="region of interest" description="Disordered" evidence="4">
    <location>
        <begin position="624"/>
        <end position="644"/>
    </location>
</feature>
<feature type="region of interest" description="Disordered" evidence="4">
    <location>
        <begin position="587"/>
        <end position="607"/>
    </location>
</feature>
<feature type="region of interest" description="Disordered" evidence="4">
    <location>
        <begin position="469"/>
        <end position="568"/>
    </location>
</feature>
<dbReference type="PANTHER" id="PTHR24153:SF8">
    <property type="entry name" value="FORKED, ISOFORM F"/>
    <property type="match status" value="1"/>
</dbReference>
<evidence type="ECO:0000313" key="6">
    <source>
        <dbReference type="Proteomes" id="UP001530315"/>
    </source>
</evidence>
<evidence type="ECO:0000256" key="3">
    <source>
        <dbReference type="SAM" id="Coils"/>
    </source>
</evidence>
<protein>
    <submittedName>
        <fullName evidence="5">Uncharacterized protein</fullName>
    </submittedName>
</protein>
<accession>A0ABD3PAL3</accession>
<sequence>MATMSTGGMRLMHSPMAAASAANTNNNASAFAFANGVQQTHSTLRNVNAPLLLRCTPSDTTVDYDVDVTKIYEHIGDSDWKAATERCWQYPEEASTWVVRYQRDAAGNKLPSGDVLWRFLPIHSACALNPPTSFLRALLQCHPQGTRTLDDQGMLPLHYACGARCSREVLYLLLMSFPQAALRPDPNGMLPLHYLAQWGPSEPGAVDMVCVATGHKVGGCMDGDGNTAEMLAMNANYKGSEEVARKIRDFGMRFRNTAVAPAGLNAVENAFGGGASVPVPMSPMSSSSYKQKVGDLSVQTDFVPRTHHRHNSTPTDKYSSFEDDGADNNNENNLNLWNMTQQSGRLAMDKLGVSPTHDYHHANGGSGNKCPTKNYSWDHVDPTNYNSAATGIARDFSSRHSPRNNTRVGPPTASDIRRSSSTPRSFGPVAPANASATTATTTAHTATMSNSRTIYNPQHGSYASAYITMSTGLPPKSPRLSQTPKSRNLKDGIGSGVGGGYEYLPNQDHHQESREPESDNDRQDRRLSELREELSSIRTVGGSGSSSSAHVRQPNHCPPTASVRFEGDEAPRSNVINTVTGGSFANSSLRAGHSGSMHDSSNSNTSYGTQLAQQLHVFNEADKRRHDDDEMKTKGQLHDEPSNTKPVTLEEMRLRETIEAAKINERDAAIHSIQLEKEQREIALLEEIKRLRAGKEHAEAALRRAGLLKHCVSVDGSKGASKEEGDGNDDDVSKLTLYTDFDDAEGVEIISSPRTRKGRSADETTKQDNTSSRGSNHNDVELLMREKSEIELAIKQAMSMRRDKEVSAMSNAGNVSTDESESTIEETNAKIARLMEQLSIEQKKSTDLEKEVLTLKEENKKTNRSHSEAVFNHLQEVKSLRDSFEKAKVEIDKYRNDAEEILQAKEKEWNDERHDLLKLIEDHKVKCVVAQTEVEEYRKICKDNDSALNLKDSEWKEKQHIFEEQIKDLSDKLNLAQNDERNLRALMEENEGQWRGERACLETEIKLLKENRAARLESNPSTTSSSSNENGAMTHLRIQLANAVKEAEDMRKFNTAIRGEHEKTVESLESELKDERERRTESLTQIVTLQYKIATLEQELEDAKEDKKEKLALLQPTPRNRSHDSLSYYSNSQDSHSHRSIEENRSLEIEVNKLRGLLIEKMDEAQEYRQELDAMKKMAEEKELCEKLDREDKFLQDPFSAQEIDKIVQQKDEDNERRIKKIIADKDEEFERKVSDLEERITTLNDIISTKDEEFEIAVAELEDDIKRLKKELEVAADEHKTELGECKRELDRQRRKHRSEMNQLNNTLEMQKSKQERLQSHIKSLEKQISDMVNDYESRLMSEFYDNVDDV</sequence>
<dbReference type="SUPFAM" id="SSF48403">
    <property type="entry name" value="Ankyrin repeat"/>
    <property type="match status" value="1"/>
</dbReference>
<feature type="region of interest" description="Disordered" evidence="4">
    <location>
        <begin position="395"/>
        <end position="454"/>
    </location>
</feature>
<evidence type="ECO:0000256" key="4">
    <source>
        <dbReference type="SAM" id="MobiDB-lite"/>
    </source>
</evidence>
<keyword evidence="2" id="KW-0040">ANK repeat</keyword>
<feature type="compositionally biased region" description="Basic and acidic residues" evidence="4">
    <location>
        <begin position="1312"/>
        <end position="1321"/>
    </location>
</feature>
<feature type="compositionally biased region" description="Polar residues" evidence="4">
    <location>
        <begin position="597"/>
        <end position="607"/>
    </location>
</feature>
<feature type="coiled-coil region" evidence="3">
    <location>
        <begin position="1151"/>
        <end position="1185"/>
    </location>
</feature>
<evidence type="ECO:0000313" key="5">
    <source>
        <dbReference type="EMBL" id="KAL3784386.1"/>
    </source>
</evidence>
<dbReference type="InterPro" id="IPR052420">
    <property type="entry name" value="Espin/Espin-like"/>
</dbReference>
<reference evidence="5 6" key="1">
    <citation type="submission" date="2024-10" db="EMBL/GenBank/DDBJ databases">
        <title>Updated reference genomes for cyclostephanoid diatoms.</title>
        <authorList>
            <person name="Roberts W.R."/>
            <person name="Alverson A.J."/>
        </authorList>
    </citation>
    <scope>NUCLEOTIDE SEQUENCE [LARGE SCALE GENOMIC DNA]</scope>
    <source>
        <strain evidence="5 6">AJA276-08</strain>
    </source>
</reference>
<organism evidence="5 6">
    <name type="scientific">Stephanodiscus triporus</name>
    <dbReference type="NCBI Taxonomy" id="2934178"/>
    <lineage>
        <taxon>Eukaryota</taxon>
        <taxon>Sar</taxon>
        <taxon>Stramenopiles</taxon>
        <taxon>Ochrophyta</taxon>
        <taxon>Bacillariophyta</taxon>
        <taxon>Coscinodiscophyceae</taxon>
        <taxon>Thalassiosirophycidae</taxon>
        <taxon>Stephanodiscales</taxon>
        <taxon>Stephanodiscaceae</taxon>
        <taxon>Stephanodiscus</taxon>
    </lineage>
</organism>
<feature type="region of interest" description="Disordered" evidence="4">
    <location>
        <begin position="306"/>
        <end position="327"/>
    </location>
</feature>
<feature type="compositionally biased region" description="Low complexity" evidence="4">
    <location>
        <begin position="1017"/>
        <end position="1030"/>
    </location>
</feature>
<evidence type="ECO:0000256" key="2">
    <source>
        <dbReference type="ARBA" id="ARBA00023043"/>
    </source>
</evidence>